<organism evidence="2">
    <name type="scientific">Silene vulgaris</name>
    <name type="common">Bladder campion</name>
    <name type="synonym">Silene cucubalus</name>
    <dbReference type="NCBI Taxonomy" id="42043"/>
    <lineage>
        <taxon>Eukaryota</taxon>
        <taxon>Viridiplantae</taxon>
        <taxon>Streptophyta</taxon>
        <taxon>Embryophyta</taxon>
        <taxon>Tracheophyta</taxon>
        <taxon>Spermatophyta</taxon>
        <taxon>Magnoliopsida</taxon>
        <taxon>eudicotyledons</taxon>
        <taxon>Gunneridae</taxon>
        <taxon>Pentapetalae</taxon>
        <taxon>Caryophyllales</taxon>
        <taxon>Caryophyllaceae</taxon>
        <taxon>Sileneae</taxon>
        <taxon>Silene</taxon>
        <taxon>Silene subgen. Behenantha</taxon>
        <taxon>Silene sect. Behenantha</taxon>
    </lineage>
</organism>
<accession>U5HSW1</accession>
<sequence>MTLLRSIPMDGTFNQTGPLTRLRGSLKSFSYDLSSATDRWPLVVMFETFQSLFAISKCFFLSTSCYYFTFLSHLSPYLLVASFSPRLFLLLVLDLLNPSICS</sequence>
<dbReference type="EMBL" id="JQ771311">
    <property type="protein sequence ID" value="AFI44335.1"/>
    <property type="molecule type" value="Genomic_DNA"/>
</dbReference>
<keyword evidence="2" id="KW-0496">Mitochondrion</keyword>
<dbReference type="PANTHER" id="PTHR34456:SF13">
    <property type="entry name" value="REVERSE TRANSCRIPTASE DOMAIN-CONTAINING PROTEIN"/>
    <property type="match status" value="1"/>
</dbReference>
<evidence type="ECO:0000313" key="2">
    <source>
        <dbReference type="EMBL" id="AFI44335.1"/>
    </source>
</evidence>
<evidence type="ECO:0000313" key="1">
    <source>
        <dbReference type="EMBL" id="AFI44307.1"/>
    </source>
</evidence>
<proteinExistence type="predicted"/>
<dbReference type="Pfam" id="PF05919">
    <property type="entry name" value="Mitovir_RNA_pol"/>
    <property type="match status" value="1"/>
</dbReference>
<protein>
    <submittedName>
        <fullName evidence="2">RNA polymerase</fullName>
    </submittedName>
</protein>
<name>U5HSW1_SILVU</name>
<gene>
    <name evidence="2" type="primary">rpo2</name>
</gene>
<dbReference type="EMBL" id="JQ771306">
    <property type="protein sequence ID" value="AFI44307.1"/>
    <property type="molecule type" value="Genomic_DNA"/>
</dbReference>
<geneLocation type="mitochondrion" evidence="2"/>
<dbReference type="InterPro" id="IPR008686">
    <property type="entry name" value="RNA_pol_mitovir"/>
</dbReference>
<dbReference type="AlphaFoldDB" id="U5HSW1"/>
<reference evidence="2" key="1">
    <citation type="journal article" date="2012" name="New Phytol.">
        <title>Intraspecific variation in mitochondrial genome sequence, structure, and gene content in Silene vulgaris, an angiosperm with pervasive cytoplasmic male sterility.</title>
        <authorList>
            <person name="Sloan D.B."/>
            <person name="Muller K."/>
            <person name="McCauley D.E."/>
            <person name="Taylor D.R."/>
            <person name="Storchova H."/>
        </authorList>
    </citation>
    <scope>NUCLEOTIDE SEQUENCE</scope>
    <source>
        <strain evidence="1">MTV</strain>
        <strain evidence="2">S9L</strain>
    </source>
</reference>
<dbReference type="PANTHER" id="PTHR34456">
    <property type="entry name" value="MITOVIRUS RNA-DEPENDENT RNA POLYMERASE"/>
    <property type="match status" value="1"/>
</dbReference>